<evidence type="ECO:0000313" key="6">
    <source>
        <dbReference type="Proteomes" id="UP000318288"/>
    </source>
</evidence>
<proteinExistence type="inferred from homology"/>
<keyword evidence="2" id="KW-0479">Metal-binding</keyword>
<comment type="caution">
    <text evidence="5">The sequence shown here is derived from an EMBL/GenBank/DDBJ whole genome shotgun (WGS) entry which is preliminary data.</text>
</comment>
<dbReference type="InterPro" id="IPR050251">
    <property type="entry name" value="HpcH-HpaI_aldolase"/>
</dbReference>
<evidence type="ECO:0000256" key="3">
    <source>
        <dbReference type="ARBA" id="ARBA00023239"/>
    </source>
</evidence>
<evidence type="ECO:0000313" key="5">
    <source>
        <dbReference type="EMBL" id="TWU59257.1"/>
    </source>
</evidence>
<dbReference type="InterPro" id="IPR040442">
    <property type="entry name" value="Pyrv_kinase-like_dom_sf"/>
</dbReference>
<dbReference type="GO" id="GO:0016832">
    <property type="term" value="F:aldehyde-lyase activity"/>
    <property type="evidence" value="ECO:0007669"/>
    <property type="project" value="TreeGrafter"/>
</dbReference>
<dbReference type="InterPro" id="IPR005000">
    <property type="entry name" value="Aldolase/citrate-lyase_domain"/>
</dbReference>
<keyword evidence="3 5" id="KW-0456">Lyase</keyword>
<feature type="domain" description="HpcH/HpaI aldolase/citrate lyase" evidence="4">
    <location>
        <begin position="22"/>
        <end position="234"/>
    </location>
</feature>
<sequence>MTNSFRSRLIDHKKLIGTMITLPNAATAEIIADCGFDWLFLDSEHAPLETPDILAILQAVGHRIPCVVRVPSCDEVPIKKVLDLGAQGIVVPLVNTAEQARDVVRFARYAPEGRRGIGLGRAQGYGARFQEYLASANDEVAVIVQAEHAEAVENIDEIVRVPGIDAVFLGPYDLSASLGKVGLFDDSTVTDAINRVTTSCLSANMPLGVFGVSARAVQPFLEQNYTLITVGTDTLFLGTAAKDALMHLR</sequence>
<dbReference type="SUPFAM" id="SSF51621">
    <property type="entry name" value="Phosphoenolpyruvate/pyruvate domain"/>
    <property type="match status" value="1"/>
</dbReference>
<evidence type="ECO:0000256" key="1">
    <source>
        <dbReference type="ARBA" id="ARBA00005568"/>
    </source>
</evidence>
<protein>
    <submittedName>
        <fullName evidence="5">4-hydroxy-2-oxovalerate aldolase</fullName>
        <ecNumber evidence="5">4.1.3.39</ecNumber>
    </submittedName>
</protein>
<evidence type="ECO:0000256" key="2">
    <source>
        <dbReference type="ARBA" id="ARBA00022723"/>
    </source>
</evidence>
<dbReference type="OrthoDB" id="86160at2"/>
<evidence type="ECO:0000259" key="4">
    <source>
        <dbReference type="Pfam" id="PF03328"/>
    </source>
</evidence>
<dbReference type="InterPro" id="IPR015813">
    <property type="entry name" value="Pyrv/PenolPyrv_kinase-like_dom"/>
</dbReference>
<name>A0A5C6FEV7_9BACT</name>
<dbReference type="Proteomes" id="UP000318288">
    <property type="component" value="Unassembled WGS sequence"/>
</dbReference>
<dbReference type="EC" id="4.1.3.39" evidence="5"/>
<dbReference type="Pfam" id="PF03328">
    <property type="entry name" value="HpcH_HpaI"/>
    <property type="match status" value="1"/>
</dbReference>
<dbReference type="GO" id="GO:0046872">
    <property type="term" value="F:metal ion binding"/>
    <property type="evidence" value="ECO:0007669"/>
    <property type="project" value="UniProtKB-KW"/>
</dbReference>
<dbReference type="PANTHER" id="PTHR30502:SF0">
    <property type="entry name" value="PHOSPHOENOLPYRUVATE CARBOXYLASE FAMILY PROTEIN"/>
    <property type="match status" value="1"/>
</dbReference>
<dbReference type="PANTHER" id="PTHR30502">
    <property type="entry name" value="2-KETO-3-DEOXY-L-RHAMNONATE ALDOLASE"/>
    <property type="match status" value="1"/>
</dbReference>
<accession>A0A5C6FEV7</accession>
<organism evidence="5 6">
    <name type="scientific">Rubripirellula tenax</name>
    <dbReference type="NCBI Taxonomy" id="2528015"/>
    <lineage>
        <taxon>Bacteria</taxon>
        <taxon>Pseudomonadati</taxon>
        <taxon>Planctomycetota</taxon>
        <taxon>Planctomycetia</taxon>
        <taxon>Pirellulales</taxon>
        <taxon>Pirellulaceae</taxon>
        <taxon>Rubripirellula</taxon>
    </lineage>
</organism>
<dbReference type="GO" id="GO:0005737">
    <property type="term" value="C:cytoplasm"/>
    <property type="evidence" value="ECO:0007669"/>
    <property type="project" value="TreeGrafter"/>
</dbReference>
<dbReference type="EMBL" id="SJPW01000002">
    <property type="protein sequence ID" value="TWU59257.1"/>
    <property type="molecule type" value="Genomic_DNA"/>
</dbReference>
<dbReference type="GO" id="GO:0008701">
    <property type="term" value="F:4-hydroxy-2-oxovalerate aldolase activity"/>
    <property type="evidence" value="ECO:0007669"/>
    <property type="project" value="UniProtKB-EC"/>
</dbReference>
<dbReference type="Gene3D" id="3.20.20.60">
    <property type="entry name" value="Phosphoenolpyruvate-binding domains"/>
    <property type="match status" value="1"/>
</dbReference>
<dbReference type="AlphaFoldDB" id="A0A5C6FEV7"/>
<keyword evidence="6" id="KW-1185">Reference proteome</keyword>
<reference evidence="5 6" key="1">
    <citation type="submission" date="2019-02" db="EMBL/GenBank/DDBJ databases">
        <title>Deep-cultivation of Planctomycetes and their phenomic and genomic characterization uncovers novel biology.</title>
        <authorList>
            <person name="Wiegand S."/>
            <person name="Jogler M."/>
            <person name="Boedeker C."/>
            <person name="Pinto D."/>
            <person name="Vollmers J."/>
            <person name="Rivas-Marin E."/>
            <person name="Kohn T."/>
            <person name="Peeters S.H."/>
            <person name="Heuer A."/>
            <person name="Rast P."/>
            <person name="Oberbeckmann S."/>
            <person name="Bunk B."/>
            <person name="Jeske O."/>
            <person name="Meyerdierks A."/>
            <person name="Storesund J.E."/>
            <person name="Kallscheuer N."/>
            <person name="Luecker S."/>
            <person name="Lage O.M."/>
            <person name="Pohl T."/>
            <person name="Merkel B.J."/>
            <person name="Hornburger P."/>
            <person name="Mueller R.-W."/>
            <person name="Bruemmer F."/>
            <person name="Labrenz M."/>
            <person name="Spormann A.M."/>
            <person name="Op Den Camp H."/>
            <person name="Overmann J."/>
            <person name="Amann R."/>
            <person name="Jetten M.S.M."/>
            <person name="Mascher T."/>
            <person name="Medema M.H."/>
            <person name="Devos D.P."/>
            <person name="Kaster A.-K."/>
            <person name="Ovreas L."/>
            <person name="Rohde M."/>
            <person name="Galperin M.Y."/>
            <person name="Jogler C."/>
        </authorList>
    </citation>
    <scope>NUCLEOTIDE SEQUENCE [LARGE SCALE GENOMIC DNA]</scope>
    <source>
        <strain evidence="5 6">Poly51</strain>
    </source>
</reference>
<comment type="similarity">
    <text evidence="1">Belongs to the HpcH/HpaI aldolase family.</text>
</comment>
<dbReference type="RefSeq" id="WP_146456728.1">
    <property type="nucleotide sequence ID" value="NZ_SJPW01000002.1"/>
</dbReference>
<gene>
    <name evidence="5" type="primary">bphF</name>
    <name evidence="5" type="ORF">Poly51_20430</name>
</gene>